<proteinExistence type="predicted"/>
<keyword evidence="1" id="KW-0812">Transmembrane</keyword>
<dbReference type="EMBL" id="CAJOBH010003967">
    <property type="protein sequence ID" value="CAF3973005.1"/>
    <property type="molecule type" value="Genomic_DNA"/>
</dbReference>
<dbReference type="Proteomes" id="UP000681967">
    <property type="component" value="Unassembled WGS sequence"/>
</dbReference>
<feature type="transmembrane region" description="Helical" evidence="1">
    <location>
        <begin position="12"/>
        <end position="35"/>
    </location>
</feature>
<gene>
    <name evidence="3" type="ORF">BYL167_LOCUS12186</name>
    <name evidence="2" type="ORF">CJN711_LOCUS13822</name>
</gene>
<evidence type="ECO:0000313" key="3">
    <source>
        <dbReference type="EMBL" id="CAF3973005.1"/>
    </source>
</evidence>
<dbReference type="SUPFAM" id="SSF63829">
    <property type="entry name" value="Calcium-dependent phosphotriesterase"/>
    <property type="match status" value="1"/>
</dbReference>
<dbReference type="EMBL" id="CAJNOV010006152">
    <property type="protein sequence ID" value="CAF1237558.1"/>
    <property type="molecule type" value="Genomic_DNA"/>
</dbReference>
<dbReference type="AlphaFoldDB" id="A0A814Z1D5"/>
<dbReference type="Proteomes" id="UP000663855">
    <property type="component" value="Unassembled WGS sequence"/>
</dbReference>
<evidence type="ECO:0000313" key="4">
    <source>
        <dbReference type="Proteomes" id="UP000663855"/>
    </source>
</evidence>
<accession>A0A814Z1D5</accession>
<keyword evidence="1" id="KW-0472">Membrane</keyword>
<organism evidence="2 4">
    <name type="scientific">Rotaria magnacalcarata</name>
    <dbReference type="NCBI Taxonomy" id="392030"/>
    <lineage>
        <taxon>Eukaryota</taxon>
        <taxon>Metazoa</taxon>
        <taxon>Spiralia</taxon>
        <taxon>Gnathifera</taxon>
        <taxon>Rotifera</taxon>
        <taxon>Eurotatoria</taxon>
        <taxon>Bdelloidea</taxon>
        <taxon>Philodinida</taxon>
        <taxon>Philodinidae</taxon>
        <taxon>Rotaria</taxon>
    </lineage>
</organism>
<sequence length="490" mass="54896">MIELKSRFVRVSIRIGLALIGIAIVIVLGLIPLYIRKQRASSSQNGIAAYPAVLYIWSGQDISVSNAADFVAVIDFNESSSTYGQILKIVPLVSNASYQIGQSRNEPHHSAISSDGTYYISCGLLSFLLQQKQIFIWRVPQNVQDGPQFLYALDVQYGCPDEFLAIGDAKFLVSMMCNKNGDSPGNVLLIDAETATVTSYLNNASAFVDFNPHGFTRLNDSSLFLADYIRPVTLFGNDSSKILFRNTVRYVSADGSLERTFQFNFSNESRETSGVGQGIGFMDVKSIPNDSQKRAYSCGTNDNILYLIGPGITEPQPVFDLSQVNNYVKRISAGLISVSSDGTRLLMTFQMRFIILFNITQPKHPVILDLFDFCYDETLDSVPIFNSDTNERTSFREYCANNNNITGSHVLLHPNGENRFIVVNYFLKAGLAQFAGTRSVHVFKLNEQLTNFTYESRFNPNFQSNYTSQQQYLTFHSLKAYSHHVQYLLL</sequence>
<evidence type="ECO:0000256" key="1">
    <source>
        <dbReference type="SAM" id="Phobius"/>
    </source>
</evidence>
<keyword evidence="1" id="KW-1133">Transmembrane helix</keyword>
<reference evidence="2" key="1">
    <citation type="submission" date="2021-02" db="EMBL/GenBank/DDBJ databases">
        <authorList>
            <person name="Nowell W R."/>
        </authorList>
    </citation>
    <scope>NUCLEOTIDE SEQUENCE</scope>
</reference>
<protein>
    <submittedName>
        <fullName evidence="2">Uncharacterized protein</fullName>
    </submittedName>
</protein>
<comment type="caution">
    <text evidence="2">The sequence shown here is derived from an EMBL/GenBank/DDBJ whole genome shotgun (WGS) entry which is preliminary data.</text>
</comment>
<name>A0A814Z1D5_9BILA</name>
<evidence type="ECO:0000313" key="2">
    <source>
        <dbReference type="EMBL" id="CAF1237558.1"/>
    </source>
</evidence>